<reference evidence="3 4" key="1">
    <citation type="submission" date="2019-10" db="EMBL/GenBank/DDBJ databases">
        <title>Extracellular Electron Transfer in a Candidatus Methanoperedens spp. Enrichment Culture.</title>
        <authorList>
            <person name="Berger S."/>
            <person name="Rangel Shaw D."/>
            <person name="Berben T."/>
            <person name="In 'T Zandt M."/>
            <person name="Frank J."/>
            <person name="Reimann J."/>
            <person name="Jetten M.S.M."/>
            <person name="Welte C.U."/>
        </authorList>
    </citation>
    <scope>NUCLEOTIDE SEQUENCE [LARGE SCALE GENOMIC DNA]</scope>
    <source>
        <strain evidence="3">SB12</strain>
    </source>
</reference>
<gene>
    <name evidence="3" type="ORF">F9K24_01775</name>
</gene>
<organism evidence="3 4">
    <name type="scientific">Leptonema illini</name>
    <dbReference type="NCBI Taxonomy" id="183"/>
    <lineage>
        <taxon>Bacteria</taxon>
        <taxon>Pseudomonadati</taxon>
        <taxon>Spirochaetota</taxon>
        <taxon>Spirochaetia</taxon>
        <taxon>Leptospirales</taxon>
        <taxon>Leptospiraceae</taxon>
        <taxon>Leptonema</taxon>
    </lineage>
</organism>
<feature type="signal peptide" evidence="1">
    <location>
        <begin position="1"/>
        <end position="24"/>
    </location>
</feature>
<dbReference type="GO" id="GO:0006508">
    <property type="term" value="P:proteolysis"/>
    <property type="evidence" value="ECO:0007669"/>
    <property type="project" value="InterPro"/>
</dbReference>
<dbReference type="PROSITE" id="PS51257">
    <property type="entry name" value="PROKAR_LIPOPROTEIN"/>
    <property type="match status" value="1"/>
</dbReference>
<evidence type="ECO:0000313" key="4">
    <source>
        <dbReference type="Proteomes" id="UP000460298"/>
    </source>
</evidence>
<dbReference type="InterPro" id="IPR038765">
    <property type="entry name" value="Papain-like_cys_pep_sf"/>
</dbReference>
<feature type="chain" id="PRO_5032952891" description="Peptidase C1A papain C-terminal domain-containing protein" evidence="1">
    <location>
        <begin position="25"/>
        <end position="281"/>
    </location>
</feature>
<evidence type="ECO:0000256" key="1">
    <source>
        <dbReference type="SAM" id="SignalP"/>
    </source>
</evidence>
<dbReference type="AlphaFoldDB" id="A0A833M0I7"/>
<accession>A0A833M0I7</accession>
<keyword evidence="1" id="KW-0732">Signal</keyword>
<name>A0A833M0I7_9LEPT</name>
<protein>
    <recommendedName>
        <fullName evidence="2">Peptidase C1A papain C-terminal domain-containing protein</fullName>
    </recommendedName>
</protein>
<dbReference type="GO" id="GO:0008234">
    <property type="term" value="F:cysteine-type peptidase activity"/>
    <property type="evidence" value="ECO:0007669"/>
    <property type="project" value="InterPro"/>
</dbReference>
<feature type="domain" description="Peptidase C1A papain C-terminal" evidence="2">
    <location>
        <begin position="137"/>
        <end position="265"/>
    </location>
</feature>
<dbReference type="Proteomes" id="UP000460298">
    <property type="component" value="Unassembled WGS sequence"/>
</dbReference>
<dbReference type="Gene3D" id="3.90.70.10">
    <property type="entry name" value="Cysteine proteinases"/>
    <property type="match status" value="1"/>
</dbReference>
<comment type="caution">
    <text evidence="3">The sequence shown here is derived from an EMBL/GenBank/DDBJ whole genome shotgun (WGS) entry which is preliminary data.</text>
</comment>
<dbReference type="EMBL" id="WBUI01000001">
    <property type="protein sequence ID" value="KAB2935482.1"/>
    <property type="molecule type" value="Genomic_DNA"/>
</dbReference>
<sequence>MPFLSRCCLLFSVFLFTGCVTTYADGRTESTFDGFRNLFCSAPDRAWRYEDVEPRNFLRPTGGPILIAPAPENPPDLVILNNVPDVLDQGMMPAGPIFAAGYIANSMLHRSKMSSYRCSPSFLFRMLNGSESTAVEMIDTLKFLQSSGCARTALVPYRTPGDYGRSPDSLAVRDARNFRIQGFGRVDLTDMDQIRNHLLLGRVVITSVVLPENLVQYDDDVFDHPEGDVMGRQSFALIGYDAKKARVLLQNSMGKDWGDEGRVWIPVGWYVRMVVDAYVIY</sequence>
<dbReference type="Pfam" id="PF00112">
    <property type="entry name" value="Peptidase_C1"/>
    <property type="match status" value="1"/>
</dbReference>
<evidence type="ECO:0000259" key="2">
    <source>
        <dbReference type="Pfam" id="PF00112"/>
    </source>
</evidence>
<proteinExistence type="predicted"/>
<evidence type="ECO:0000313" key="3">
    <source>
        <dbReference type="EMBL" id="KAB2935482.1"/>
    </source>
</evidence>
<dbReference type="SUPFAM" id="SSF54001">
    <property type="entry name" value="Cysteine proteinases"/>
    <property type="match status" value="1"/>
</dbReference>
<dbReference type="InterPro" id="IPR000668">
    <property type="entry name" value="Peptidase_C1A_C"/>
</dbReference>